<proteinExistence type="predicted"/>
<dbReference type="EMBL" id="GBXM01065382">
    <property type="protein sequence ID" value="JAH43195.1"/>
    <property type="molecule type" value="Transcribed_RNA"/>
</dbReference>
<reference evidence="1" key="2">
    <citation type="journal article" date="2015" name="Fish Shellfish Immunol.">
        <title>Early steps in the European eel (Anguilla anguilla)-Vibrio vulnificus interaction in the gills: Role of the RtxA13 toxin.</title>
        <authorList>
            <person name="Callol A."/>
            <person name="Pajuelo D."/>
            <person name="Ebbesson L."/>
            <person name="Teles M."/>
            <person name="MacKenzie S."/>
            <person name="Amaro C."/>
        </authorList>
    </citation>
    <scope>NUCLEOTIDE SEQUENCE</scope>
</reference>
<name>A0A0E9SR83_ANGAN</name>
<reference evidence="1" key="1">
    <citation type="submission" date="2014-11" db="EMBL/GenBank/DDBJ databases">
        <authorList>
            <person name="Amaro Gonzalez C."/>
        </authorList>
    </citation>
    <scope>NUCLEOTIDE SEQUENCE</scope>
</reference>
<dbReference type="AlphaFoldDB" id="A0A0E9SR83"/>
<accession>A0A0E9SR83</accession>
<organism evidence="1">
    <name type="scientific">Anguilla anguilla</name>
    <name type="common">European freshwater eel</name>
    <name type="synonym">Muraena anguilla</name>
    <dbReference type="NCBI Taxonomy" id="7936"/>
    <lineage>
        <taxon>Eukaryota</taxon>
        <taxon>Metazoa</taxon>
        <taxon>Chordata</taxon>
        <taxon>Craniata</taxon>
        <taxon>Vertebrata</taxon>
        <taxon>Euteleostomi</taxon>
        <taxon>Actinopterygii</taxon>
        <taxon>Neopterygii</taxon>
        <taxon>Teleostei</taxon>
        <taxon>Anguilliformes</taxon>
        <taxon>Anguillidae</taxon>
        <taxon>Anguilla</taxon>
    </lineage>
</organism>
<evidence type="ECO:0000313" key="1">
    <source>
        <dbReference type="EMBL" id="JAH43195.1"/>
    </source>
</evidence>
<sequence length="77" mass="8647">MSVVSCRLKMYTYTTWPEVCGHLTSNISSKSMAINMNLVHSFSVAVRFAFTGTKNHEKLPQTVGCPDTFGHIVYVLY</sequence>
<protein>
    <submittedName>
        <fullName evidence="1">Uncharacterized protein</fullName>
    </submittedName>
</protein>